<proteinExistence type="predicted"/>
<dbReference type="AlphaFoldDB" id="A0A6A6T3D1"/>
<accession>A0A6A6T3D1</accession>
<gene>
    <name evidence="1" type="ORF">K491DRAFT_694030</name>
</gene>
<evidence type="ECO:0000313" key="1">
    <source>
        <dbReference type="EMBL" id="KAF2654270.1"/>
    </source>
</evidence>
<name>A0A6A6T3D1_9PLEO</name>
<evidence type="ECO:0000313" key="2">
    <source>
        <dbReference type="Proteomes" id="UP000799324"/>
    </source>
</evidence>
<dbReference type="Proteomes" id="UP000799324">
    <property type="component" value="Unassembled WGS sequence"/>
</dbReference>
<dbReference type="PROSITE" id="PS50096">
    <property type="entry name" value="IQ"/>
    <property type="match status" value="1"/>
</dbReference>
<dbReference type="EMBL" id="MU004367">
    <property type="protein sequence ID" value="KAF2654270.1"/>
    <property type="molecule type" value="Genomic_DNA"/>
</dbReference>
<protein>
    <submittedName>
        <fullName evidence="1">Uncharacterized protein</fullName>
    </submittedName>
</protein>
<reference evidence="1" key="1">
    <citation type="journal article" date="2020" name="Stud. Mycol.">
        <title>101 Dothideomycetes genomes: a test case for predicting lifestyles and emergence of pathogens.</title>
        <authorList>
            <person name="Haridas S."/>
            <person name="Albert R."/>
            <person name="Binder M."/>
            <person name="Bloem J."/>
            <person name="Labutti K."/>
            <person name="Salamov A."/>
            <person name="Andreopoulos B."/>
            <person name="Baker S."/>
            <person name="Barry K."/>
            <person name="Bills G."/>
            <person name="Bluhm B."/>
            <person name="Cannon C."/>
            <person name="Castanera R."/>
            <person name="Culley D."/>
            <person name="Daum C."/>
            <person name="Ezra D."/>
            <person name="Gonzalez J."/>
            <person name="Henrissat B."/>
            <person name="Kuo A."/>
            <person name="Liang C."/>
            <person name="Lipzen A."/>
            <person name="Lutzoni F."/>
            <person name="Magnuson J."/>
            <person name="Mondo S."/>
            <person name="Nolan M."/>
            <person name="Ohm R."/>
            <person name="Pangilinan J."/>
            <person name="Park H.-J."/>
            <person name="Ramirez L."/>
            <person name="Alfaro M."/>
            <person name="Sun H."/>
            <person name="Tritt A."/>
            <person name="Yoshinaga Y."/>
            <person name="Zwiers L.-H."/>
            <person name="Turgeon B."/>
            <person name="Goodwin S."/>
            <person name="Spatafora J."/>
            <person name="Crous P."/>
            <person name="Grigoriev I."/>
        </authorList>
    </citation>
    <scope>NUCLEOTIDE SEQUENCE</scope>
    <source>
        <strain evidence="1">CBS 122681</strain>
    </source>
</reference>
<sequence length="76" mass="8939">MHTHVLSRGFLVRETYKRTRTAWSANRRFRYQRLQNATIDNNSVVRTRLPGDSEYNSVAKQHCRCKGTASWLSLKL</sequence>
<keyword evidence="2" id="KW-1185">Reference proteome</keyword>
<organism evidence="1 2">
    <name type="scientific">Lophiostoma macrostomum CBS 122681</name>
    <dbReference type="NCBI Taxonomy" id="1314788"/>
    <lineage>
        <taxon>Eukaryota</taxon>
        <taxon>Fungi</taxon>
        <taxon>Dikarya</taxon>
        <taxon>Ascomycota</taxon>
        <taxon>Pezizomycotina</taxon>
        <taxon>Dothideomycetes</taxon>
        <taxon>Pleosporomycetidae</taxon>
        <taxon>Pleosporales</taxon>
        <taxon>Lophiostomataceae</taxon>
        <taxon>Lophiostoma</taxon>
    </lineage>
</organism>